<evidence type="ECO:0000313" key="3">
    <source>
        <dbReference type="Proteomes" id="UP001602245"/>
    </source>
</evidence>
<reference evidence="2 3" key="1">
    <citation type="submission" date="2024-10" db="EMBL/GenBank/DDBJ databases">
        <title>The Natural Products Discovery Center: Release of the First 8490 Sequenced Strains for Exploring Actinobacteria Biosynthetic Diversity.</title>
        <authorList>
            <person name="Kalkreuter E."/>
            <person name="Kautsar S.A."/>
            <person name="Yang D."/>
            <person name="Bader C.D."/>
            <person name="Teijaro C.N."/>
            <person name="Fluegel L."/>
            <person name="Davis C.M."/>
            <person name="Simpson J.R."/>
            <person name="Lauterbach L."/>
            <person name="Steele A.D."/>
            <person name="Gui C."/>
            <person name="Meng S."/>
            <person name="Li G."/>
            <person name="Viehrig K."/>
            <person name="Ye F."/>
            <person name="Su P."/>
            <person name="Kiefer A.F."/>
            <person name="Nichols A."/>
            <person name="Cepeda A.J."/>
            <person name="Yan W."/>
            <person name="Fan B."/>
            <person name="Jiang Y."/>
            <person name="Adhikari A."/>
            <person name="Zheng C.-J."/>
            <person name="Schuster L."/>
            <person name="Cowan T.M."/>
            <person name="Smanski M.J."/>
            <person name="Chevrette M.G."/>
            <person name="De Carvalho L.P.S."/>
            <person name="Shen B."/>
        </authorList>
    </citation>
    <scope>NUCLEOTIDE SEQUENCE [LARGE SCALE GENOMIC DNA]</scope>
    <source>
        <strain evidence="2 3">NPDC000087</strain>
    </source>
</reference>
<dbReference type="EMBL" id="JBIAZU010000001">
    <property type="protein sequence ID" value="MFF5287932.1"/>
    <property type="molecule type" value="Genomic_DNA"/>
</dbReference>
<feature type="region of interest" description="Disordered" evidence="1">
    <location>
        <begin position="139"/>
        <end position="194"/>
    </location>
</feature>
<accession>A0ABW6W3Q0</accession>
<feature type="compositionally biased region" description="Low complexity" evidence="1">
    <location>
        <begin position="106"/>
        <end position="119"/>
    </location>
</feature>
<proteinExistence type="predicted"/>
<keyword evidence="3" id="KW-1185">Reference proteome</keyword>
<sequence length="773" mass="74631">MASRSGNERPFRRALRLVTRLLPRSLRPGLTGSSRRAVHPPAAVGPSVGAGVTDGLRVRAPWSLMRWYQALRPHPAAGVSPPPAGSERQPAGRASGVDRHGPGHVAAGRSLLAGGRGSASGFARPLTVARAPLTARGSLIGAPPGGPDVHPGHDLAMGPGIGAFGGPRPASVTSAGASPATATGGSPASRAAATGGTAASRAAAATGGARAGASSSIGDQASPAGAPLPAELTGRRRDGLLGRLAAARGRLGSALSGGALSGGALSGSALSGSGPAGSEPAGSGAAGSVPSGRSPAGGRGGDAGEPGRSANGLDDVIARAAGAVGPTIHGEGLPGMVGFGPGGYGQASLGQRFRSPDSSTGPVAAMPGRAPGSTSDPVRGPGVRGPGSPSAAATGSMSASSSAAGSRAEGFAPGRLGARRSTAPGHPAGTSQQIATRHGEPLVGLPAQGPVVSDPGAAGLRVLGSASLPPGNVPDPSGAVVVGPAAGLQVGSPTPPHARNQDALSPRQRWETAVAQRPLEAPRALPVAFHAMASAITGRARPPLFTTGPNTRHALAAAGALGATTGTVVHLPAAPTSGPAVSAVLAHELTHTKSPVRRPRFLLGGMSGLLDDDERQALAAGKSKLGEAMNTGAGIVDSLPVGGGGLGGVSEVATRAARAAVIEASGSPMGQAFSGMQSAAGDAFSGLQGLANNAMSSVQGAAGNAMSAVENAEEGVSAAVSDAAGGVSNVVGGITGAAAGAGKPLDPDQVVEIVERRLLREIERRGGRWAGIF</sequence>
<feature type="region of interest" description="Disordered" evidence="1">
    <location>
        <begin position="75"/>
        <end position="119"/>
    </location>
</feature>
<evidence type="ECO:0000256" key="1">
    <source>
        <dbReference type="SAM" id="MobiDB-lite"/>
    </source>
</evidence>
<gene>
    <name evidence="2" type="ORF">ACFY35_00740</name>
</gene>
<dbReference type="Proteomes" id="UP001602245">
    <property type="component" value="Unassembled WGS sequence"/>
</dbReference>
<comment type="caution">
    <text evidence="2">The sequence shown here is derived from an EMBL/GenBank/DDBJ whole genome shotgun (WGS) entry which is preliminary data.</text>
</comment>
<feature type="compositionally biased region" description="Low complexity" evidence="1">
    <location>
        <begin position="169"/>
        <end position="194"/>
    </location>
</feature>
<organism evidence="2 3">
    <name type="scientific">Paractinoplanes globisporus</name>
    <dbReference type="NCBI Taxonomy" id="113565"/>
    <lineage>
        <taxon>Bacteria</taxon>
        <taxon>Bacillati</taxon>
        <taxon>Actinomycetota</taxon>
        <taxon>Actinomycetes</taxon>
        <taxon>Micromonosporales</taxon>
        <taxon>Micromonosporaceae</taxon>
        <taxon>Paractinoplanes</taxon>
    </lineage>
</organism>
<feature type="compositionally biased region" description="Low complexity" evidence="1">
    <location>
        <begin position="377"/>
        <end position="412"/>
    </location>
</feature>
<feature type="region of interest" description="Disordered" evidence="1">
    <location>
        <begin position="347"/>
        <end position="434"/>
    </location>
</feature>
<name>A0ABW6W3Q0_9ACTN</name>
<feature type="compositionally biased region" description="Gly residues" evidence="1">
    <location>
        <begin position="295"/>
        <end position="304"/>
    </location>
</feature>
<feature type="compositionally biased region" description="Low complexity" evidence="1">
    <location>
        <begin position="267"/>
        <end position="294"/>
    </location>
</feature>
<protein>
    <submittedName>
        <fullName evidence="2">DUF4157 domain-containing protein</fullName>
    </submittedName>
</protein>
<dbReference type="RefSeq" id="WP_157296872.1">
    <property type="nucleotide sequence ID" value="NZ_JBIAZU010000001.1"/>
</dbReference>
<feature type="region of interest" description="Disordered" evidence="1">
    <location>
        <begin position="210"/>
        <end position="233"/>
    </location>
</feature>
<feature type="region of interest" description="Disordered" evidence="1">
    <location>
        <begin position="267"/>
        <end position="312"/>
    </location>
</feature>
<evidence type="ECO:0000313" key="2">
    <source>
        <dbReference type="EMBL" id="MFF5287932.1"/>
    </source>
</evidence>